<reference evidence="7 8" key="1">
    <citation type="submission" date="2018-03" db="EMBL/GenBank/DDBJ databases">
        <title>Genomic Encyclopedia of Archaeal and Bacterial Type Strains, Phase II (KMG-II): from individual species to whole genera.</title>
        <authorList>
            <person name="Goeker M."/>
        </authorList>
    </citation>
    <scope>NUCLEOTIDE SEQUENCE [LARGE SCALE GENOMIC DNA]</scope>
    <source>
        <strain evidence="7 8">DSM 28229</strain>
    </source>
</reference>
<gene>
    <name evidence="7" type="ORF">BC781_101883</name>
</gene>
<dbReference type="CDD" id="cd07575">
    <property type="entry name" value="Xc-1258_like"/>
    <property type="match status" value="1"/>
</dbReference>
<dbReference type="InterPro" id="IPR036526">
    <property type="entry name" value="C-N_Hydrolase_sf"/>
</dbReference>
<dbReference type="EMBL" id="QGDO01000001">
    <property type="protein sequence ID" value="PWJ44512.1"/>
    <property type="molecule type" value="Genomic_DNA"/>
</dbReference>
<sequence>MLKEQLKVALVQTNLYDLKIGANLAMLEELFWEIEDDTDLILLPEMFTTGFHQEAAQLAEPMNLTTSKWMLQMAKLKNAVIMGSFPVKEKEGVFNRLLVMNPDGSYKYYDKRHLFRMADEDKTFSEGKEKLIVEVEGWKICPLICYDLRFPVWSRNCGNEYDILVYLANWPAPRVEAWDTLLKARAIENLSYCIGVNRTGQDMNMVAYNGHSVVVSPKGNALNELYDKEQIISVSLHRKDLDGLREKFPAHLDADKFTIL</sequence>
<dbReference type="FunFam" id="3.60.110.10:FF:000004">
    <property type="entry name" value="Carbon-nitrogen hydrolase"/>
    <property type="match status" value="1"/>
</dbReference>
<evidence type="ECO:0000256" key="4">
    <source>
        <dbReference type="ARBA" id="ARBA00052904"/>
    </source>
</evidence>
<keyword evidence="8" id="KW-1185">Reference proteome</keyword>
<dbReference type="OrthoDB" id="9811121at2"/>
<comment type="similarity">
    <text evidence="1">Belongs to the carbon-nitrogen hydrolase superfamily. NIT1/NIT2 family.</text>
</comment>
<accession>A0A315ZGP1</accession>
<evidence type="ECO:0000259" key="6">
    <source>
        <dbReference type="PROSITE" id="PS50263"/>
    </source>
</evidence>
<feature type="domain" description="CN hydrolase" evidence="6">
    <location>
        <begin position="6"/>
        <end position="238"/>
    </location>
</feature>
<dbReference type="PANTHER" id="PTHR47799:SF1">
    <property type="entry name" value="OMEGA-AMIDASE YAFV"/>
    <property type="match status" value="1"/>
</dbReference>
<evidence type="ECO:0000256" key="3">
    <source>
        <dbReference type="ARBA" id="ARBA00039118"/>
    </source>
</evidence>
<dbReference type="InterPro" id="IPR052737">
    <property type="entry name" value="Omega-amidase_YafV"/>
</dbReference>
<dbReference type="SUPFAM" id="SSF56317">
    <property type="entry name" value="Carbon-nitrogen hydrolase"/>
    <property type="match status" value="1"/>
</dbReference>
<dbReference type="GO" id="GO:0050152">
    <property type="term" value="F:omega-amidase activity"/>
    <property type="evidence" value="ECO:0007669"/>
    <property type="project" value="UniProtKB-EC"/>
</dbReference>
<protein>
    <recommendedName>
        <fullName evidence="5">Omega-amidase YafV</fullName>
        <ecNumber evidence="3">3.5.1.3</ecNumber>
    </recommendedName>
</protein>
<comment type="caution">
    <text evidence="7">The sequence shown here is derived from an EMBL/GenBank/DDBJ whole genome shotgun (WGS) entry which is preliminary data.</text>
</comment>
<dbReference type="EC" id="3.5.1.3" evidence="3"/>
<keyword evidence="2 7" id="KW-0378">Hydrolase</keyword>
<evidence type="ECO:0000313" key="8">
    <source>
        <dbReference type="Proteomes" id="UP000245535"/>
    </source>
</evidence>
<dbReference type="Pfam" id="PF00795">
    <property type="entry name" value="CN_hydrolase"/>
    <property type="match status" value="1"/>
</dbReference>
<dbReference type="GO" id="GO:0106008">
    <property type="term" value="F:2-oxoglutaramate amidase activity"/>
    <property type="evidence" value="ECO:0007669"/>
    <property type="project" value="TreeGrafter"/>
</dbReference>
<evidence type="ECO:0000256" key="2">
    <source>
        <dbReference type="ARBA" id="ARBA00022801"/>
    </source>
</evidence>
<dbReference type="PANTHER" id="PTHR47799">
    <property type="entry name" value="OMEGA-AMIDASE YAFV"/>
    <property type="match status" value="1"/>
</dbReference>
<dbReference type="InterPro" id="IPR003010">
    <property type="entry name" value="C-N_Hydrolase"/>
</dbReference>
<dbReference type="AlphaFoldDB" id="A0A315ZGP1"/>
<proteinExistence type="inferred from homology"/>
<evidence type="ECO:0000256" key="5">
    <source>
        <dbReference type="ARBA" id="ARBA00072139"/>
    </source>
</evidence>
<dbReference type="PROSITE" id="PS50263">
    <property type="entry name" value="CN_HYDROLASE"/>
    <property type="match status" value="1"/>
</dbReference>
<evidence type="ECO:0000256" key="1">
    <source>
        <dbReference type="ARBA" id="ARBA00010613"/>
    </source>
</evidence>
<organism evidence="7 8">
    <name type="scientific">Sediminitomix flava</name>
    <dbReference type="NCBI Taxonomy" id="379075"/>
    <lineage>
        <taxon>Bacteria</taxon>
        <taxon>Pseudomonadati</taxon>
        <taxon>Bacteroidota</taxon>
        <taxon>Cytophagia</taxon>
        <taxon>Cytophagales</taxon>
        <taxon>Flammeovirgaceae</taxon>
        <taxon>Sediminitomix</taxon>
    </lineage>
</organism>
<dbReference type="Gene3D" id="3.60.110.10">
    <property type="entry name" value="Carbon-nitrogen hydrolase"/>
    <property type="match status" value="1"/>
</dbReference>
<comment type="catalytic activity">
    <reaction evidence="4">
        <text>a monoamide of a dicarboxylate + H2O = a dicarboxylate + NH4(+)</text>
        <dbReference type="Rhea" id="RHEA:11716"/>
        <dbReference type="ChEBI" id="CHEBI:15377"/>
        <dbReference type="ChEBI" id="CHEBI:28938"/>
        <dbReference type="ChEBI" id="CHEBI:28965"/>
        <dbReference type="ChEBI" id="CHEBI:77450"/>
        <dbReference type="EC" id="3.5.1.3"/>
    </reaction>
</comment>
<dbReference type="Proteomes" id="UP000245535">
    <property type="component" value="Unassembled WGS sequence"/>
</dbReference>
<evidence type="ECO:0000313" key="7">
    <source>
        <dbReference type="EMBL" id="PWJ44512.1"/>
    </source>
</evidence>
<dbReference type="NCBIfam" id="NF007757">
    <property type="entry name" value="PRK10438.1"/>
    <property type="match status" value="1"/>
</dbReference>
<dbReference type="RefSeq" id="WP_109616001.1">
    <property type="nucleotide sequence ID" value="NZ_QGDO01000001.1"/>
</dbReference>
<name>A0A315ZGP1_SEDFL</name>